<dbReference type="Gene3D" id="3.20.80.10">
    <property type="entry name" value="Regulatory factor, effector binding domain"/>
    <property type="match status" value="1"/>
</dbReference>
<dbReference type="PROSITE" id="PS01124">
    <property type="entry name" value="HTH_ARAC_FAMILY_2"/>
    <property type="match status" value="1"/>
</dbReference>
<organism evidence="4 5">
    <name type="scientific">Altererythrobacter lutimaris</name>
    <dbReference type="NCBI Taxonomy" id="2743979"/>
    <lineage>
        <taxon>Bacteria</taxon>
        <taxon>Pseudomonadati</taxon>
        <taxon>Pseudomonadota</taxon>
        <taxon>Alphaproteobacteria</taxon>
        <taxon>Sphingomonadales</taxon>
        <taxon>Erythrobacteraceae</taxon>
        <taxon>Altererythrobacter</taxon>
    </lineage>
</organism>
<dbReference type="GO" id="GO:0043565">
    <property type="term" value="F:sequence-specific DNA binding"/>
    <property type="evidence" value="ECO:0007669"/>
    <property type="project" value="InterPro"/>
</dbReference>
<dbReference type="SUPFAM" id="SSF46689">
    <property type="entry name" value="Homeodomain-like"/>
    <property type="match status" value="1"/>
</dbReference>
<evidence type="ECO:0000259" key="3">
    <source>
        <dbReference type="PROSITE" id="PS01124"/>
    </source>
</evidence>
<dbReference type="PANTHER" id="PTHR40055:SF1">
    <property type="entry name" value="TRANSCRIPTIONAL REGULATOR YGIV-RELATED"/>
    <property type="match status" value="1"/>
</dbReference>
<dbReference type="InterPro" id="IPR050908">
    <property type="entry name" value="SmbC-like"/>
</dbReference>
<dbReference type="InterPro" id="IPR010499">
    <property type="entry name" value="AraC_E-bd"/>
</dbReference>
<sequence length="287" mass="31287">MLMTIAANYTQRIERTLQSIEGGAQTGDWPDLSALAEAAAMSEFHFHRIFRLMTGETPQQTLTRARIGGSLPELKGPDGIMGATGASAYSSSQSYARALKALTGATASQLQADPALFSEVAERLKRPAEEGGVIAIEMTQLQPLTLVASRAVGAYEDLNYGFDRLFELVMQQVGPEDITGLYGVPHDDPRDVPTEACRFDCAVSTSADVEPQDDLKALEITGGHALRLRHKGDYDRVHEALDNLYRIAIALDLELADNNPLNFYHSDPESVAEEELIADIHLMLKEG</sequence>
<dbReference type="InterPro" id="IPR029442">
    <property type="entry name" value="GyrI-like"/>
</dbReference>
<dbReference type="SUPFAM" id="SSF55136">
    <property type="entry name" value="Probable bacterial effector-binding domain"/>
    <property type="match status" value="1"/>
</dbReference>
<keyword evidence="2" id="KW-0804">Transcription</keyword>
<dbReference type="SMART" id="SM00342">
    <property type="entry name" value="HTH_ARAC"/>
    <property type="match status" value="1"/>
</dbReference>
<evidence type="ECO:0000313" key="5">
    <source>
        <dbReference type="Proteomes" id="UP000546031"/>
    </source>
</evidence>
<dbReference type="Gene3D" id="1.10.10.60">
    <property type="entry name" value="Homeodomain-like"/>
    <property type="match status" value="1"/>
</dbReference>
<evidence type="ECO:0000256" key="2">
    <source>
        <dbReference type="ARBA" id="ARBA00023163"/>
    </source>
</evidence>
<dbReference type="Pfam" id="PF06445">
    <property type="entry name" value="GyrI-like"/>
    <property type="match status" value="1"/>
</dbReference>
<feature type="domain" description="HTH araC/xylS-type" evidence="3">
    <location>
        <begin position="14"/>
        <end position="113"/>
    </location>
</feature>
<dbReference type="InterPro" id="IPR009057">
    <property type="entry name" value="Homeodomain-like_sf"/>
</dbReference>
<proteinExistence type="predicted"/>
<protein>
    <submittedName>
        <fullName evidence="4">AraC family transcriptional regulator</fullName>
    </submittedName>
</protein>
<dbReference type="InterPro" id="IPR011256">
    <property type="entry name" value="Reg_factor_effector_dom_sf"/>
</dbReference>
<dbReference type="AlphaFoldDB" id="A0A850HCU9"/>
<keyword evidence="5" id="KW-1185">Reference proteome</keyword>
<dbReference type="PANTHER" id="PTHR40055">
    <property type="entry name" value="TRANSCRIPTIONAL REGULATOR YGIV-RELATED"/>
    <property type="match status" value="1"/>
</dbReference>
<dbReference type="EMBL" id="JABWTA010000001">
    <property type="protein sequence ID" value="NVE95155.1"/>
    <property type="molecule type" value="Genomic_DNA"/>
</dbReference>
<keyword evidence="1" id="KW-0805">Transcription regulation</keyword>
<gene>
    <name evidence="4" type="ORF">HUO12_09620</name>
</gene>
<evidence type="ECO:0000256" key="1">
    <source>
        <dbReference type="ARBA" id="ARBA00023015"/>
    </source>
</evidence>
<dbReference type="GO" id="GO:0003700">
    <property type="term" value="F:DNA-binding transcription factor activity"/>
    <property type="evidence" value="ECO:0007669"/>
    <property type="project" value="InterPro"/>
</dbReference>
<comment type="caution">
    <text evidence="4">The sequence shown here is derived from an EMBL/GenBank/DDBJ whole genome shotgun (WGS) entry which is preliminary data.</text>
</comment>
<dbReference type="Proteomes" id="UP000546031">
    <property type="component" value="Unassembled WGS sequence"/>
</dbReference>
<accession>A0A850HCU9</accession>
<evidence type="ECO:0000313" key="4">
    <source>
        <dbReference type="EMBL" id="NVE95155.1"/>
    </source>
</evidence>
<dbReference type="InterPro" id="IPR018060">
    <property type="entry name" value="HTH_AraC"/>
</dbReference>
<name>A0A850HCU9_9SPHN</name>
<reference evidence="4 5" key="1">
    <citation type="submission" date="2020-06" db="EMBL/GenBank/DDBJ databases">
        <title>Altererythrobacter lutimaris sp. nov., a marine bacterium isolated from a tidal flat.</title>
        <authorList>
            <person name="Kim D."/>
            <person name="Yoo Y."/>
            <person name="Kim J.-J."/>
        </authorList>
    </citation>
    <scope>NUCLEOTIDE SEQUENCE [LARGE SCALE GENOMIC DNA]</scope>
    <source>
        <strain evidence="4 5">JGD-16</strain>
    </source>
</reference>
<dbReference type="SMART" id="SM00871">
    <property type="entry name" value="AraC_E_bind"/>
    <property type="match status" value="1"/>
</dbReference>
<dbReference type="Pfam" id="PF12833">
    <property type="entry name" value="HTH_18"/>
    <property type="match status" value="1"/>
</dbReference>